<feature type="signal peptide" evidence="1">
    <location>
        <begin position="1"/>
        <end position="20"/>
    </location>
</feature>
<keyword evidence="3" id="KW-1185">Reference proteome</keyword>
<evidence type="ECO:0008006" key="4">
    <source>
        <dbReference type="Google" id="ProtNLM"/>
    </source>
</evidence>
<dbReference type="RefSeq" id="WP_150898512.1">
    <property type="nucleotide sequence ID" value="NZ_WAAU01000008.1"/>
</dbReference>
<organism evidence="2 3">
    <name type="scientific">Tenacibaculum aiptasiae</name>
    <dbReference type="NCBI Taxonomy" id="426481"/>
    <lineage>
        <taxon>Bacteria</taxon>
        <taxon>Pseudomonadati</taxon>
        <taxon>Bacteroidota</taxon>
        <taxon>Flavobacteriia</taxon>
        <taxon>Flavobacteriales</taxon>
        <taxon>Flavobacteriaceae</taxon>
        <taxon>Tenacibaculum</taxon>
    </lineage>
</organism>
<name>A0A7J5AQI5_9FLAO</name>
<keyword evidence="1" id="KW-0732">Signal</keyword>
<evidence type="ECO:0000313" key="3">
    <source>
        <dbReference type="Proteomes" id="UP000467305"/>
    </source>
</evidence>
<comment type="caution">
    <text evidence="2">The sequence shown here is derived from an EMBL/GenBank/DDBJ whole genome shotgun (WGS) entry which is preliminary data.</text>
</comment>
<reference evidence="2 3" key="1">
    <citation type="submission" date="2019-09" db="EMBL/GenBank/DDBJ databases">
        <authorList>
            <person name="Cao W.R."/>
        </authorList>
    </citation>
    <scope>NUCLEOTIDE SEQUENCE [LARGE SCALE GENOMIC DNA]</scope>
    <source>
        <strain evidence="3">a4</strain>
    </source>
</reference>
<proteinExistence type="predicted"/>
<protein>
    <recommendedName>
        <fullName evidence="4">DUF2946 domain-containing protein</fullName>
    </recommendedName>
</protein>
<evidence type="ECO:0000256" key="1">
    <source>
        <dbReference type="SAM" id="SignalP"/>
    </source>
</evidence>
<dbReference type="EMBL" id="WAAU01000008">
    <property type="protein sequence ID" value="KAB1159293.1"/>
    <property type="molecule type" value="Genomic_DNA"/>
</dbReference>
<dbReference type="Proteomes" id="UP000467305">
    <property type="component" value="Unassembled WGS sequence"/>
</dbReference>
<evidence type="ECO:0000313" key="2">
    <source>
        <dbReference type="EMBL" id="KAB1159293.1"/>
    </source>
</evidence>
<dbReference type="AlphaFoldDB" id="A0A7J5AQI5"/>
<feature type="chain" id="PRO_5029442205" description="DUF2946 domain-containing protein" evidence="1">
    <location>
        <begin position="21"/>
        <end position="113"/>
    </location>
</feature>
<accession>A0A7J5AQI5</accession>
<sequence length="113" mass="13103">MKNISIIMLILILFVPSVQAHTDAIIFDEDVTENHIGAMDSAHHDSHHENDTEEERNREHHHHCILLGISNAIITKEFNYLFVKPLQAKKKILFSKHLKASNYLDELFQPPRV</sequence>
<dbReference type="OrthoDB" id="1191314at2"/>
<gene>
    <name evidence="2" type="ORF">F7018_03000</name>
</gene>